<evidence type="ECO:0000313" key="2">
    <source>
        <dbReference type="EMBL" id="ONK62660.1"/>
    </source>
</evidence>
<feature type="region of interest" description="Disordered" evidence="1">
    <location>
        <begin position="1"/>
        <end position="20"/>
    </location>
</feature>
<feature type="compositionally biased region" description="Polar residues" evidence="1">
    <location>
        <begin position="1"/>
        <end position="11"/>
    </location>
</feature>
<feature type="region of interest" description="Disordered" evidence="1">
    <location>
        <begin position="85"/>
        <end position="111"/>
    </location>
</feature>
<feature type="compositionally biased region" description="Polar residues" evidence="1">
    <location>
        <begin position="47"/>
        <end position="57"/>
    </location>
</feature>
<sequence>MISMTKPNSSSNDEEIQAQVEVKEEEVVAESNGGGLINQLISHLPSFESNGDNTNVTEEAKQGENKEENNRGGVVDQLITNLPSVSVPVSTPAAPTPDSEEASLLIHIVQD</sequence>
<evidence type="ECO:0000256" key="1">
    <source>
        <dbReference type="SAM" id="MobiDB-lite"/>
    </source>
</evidence>
<name>A0A5P1EF27_ASPOF</name>
<keyword evidence="3" id="KW-1185">Reference proteome</keyword>
<evidence type="ECO:0000313" key="3">
    <source>
        <dbReference type="Proteomes" id="UP000243459"/>
    </source>
</evidence>
<organism evidence="2 3">
    <name type="scientific">Asparagus officinalis</name>
    <name type="common">Garden asparagus</name>
    <dbReference type="NCBI Taxonomy" id="4686"/>
    <lineage>
        <taxon>Eukaryota</taxon>
        <taxon>Viridiplantae</taxon>
        <taxon>Streptophyta</taxon>
        <taxon>Embryophyta</taxon>
        <taxon>Tracheophyta</taxon>
        <taxon>Spermatophyta</taxon>
        <taxon>Magnoliopsida</taxon>
        <taxon>Liliopsida</taxon>
        <taxon>Asparagales</taxon>
        <taxon>Asparagaceae</taxon>
        <taxon>Asparagoideae</taxon>
        <taxon>Asparagus</taxon>
    </lineage>
</organism>
<reference evidence="3" key="1">
    <citation type="journal article" date="2017" name="Nat. Commun.">
        <title>The asparagus genome sheds light on the origin and evolution of a young Y chromosome.</title>
        <authorList>
            <person name="Harkess A."/>
            <person name="Zhou J."/>
            <person name="Xu C."/>
            <person name="Bowers J.E."/>
            <person name="Van der Hulst R."/>
            <person name="Ayyampalayam S."/>
            <person name="Mercati F."/>
            <person name="Riccardi P."/>
            <person name="McKain M.R."/>
            <person name="Kakrana A."/>
            <person name="Tang H."/>
            <person name="Ray J."/>
            <person name="Groenendijk J."/>
            <person name="Arikit S."/>
            <person name="Mathioni S.M."/>
            <person name="Nakano M."/>
            <person name="Shan H."/>
            <person name="Telgmann-Rauber A."/>
            <person name="Kanno A."/>
            <person name="Yue Z."/>
            <person name="Chen H."/>
            <person name="Li W."/>
            <person name="Chen Y."/>
            <person name="Xu X."/>
            <person name="Zhang Y."/>
            <person name="Luo S."/>
            <person name="Chen H."/>
            <person name="Gao J."/>
            <person name="Mao Z."/>
            <person name="Pires J.C."/>
            <person name="Luo M."/>
            <person name="Kudrna D."/>
            <person name="Wing R.A."/>
            <person name="Meyers B.C."/>
            <person name="Yi K."/>
            <person name="Kong H."/>
            <person name="Lavrijsen P."/>
            <person name="Sunseri F."/>
            <person name="Falavigna A."/>
            <person name="Ye Y."/>
            <person name="Leebens-Mack J.H."/>
            <person name="Chen G."/>
        </authorList>
    </citation>
    <scope>NUCLEOTIDE SEQUENCE [LARGE SCALE GENOMIC DNA]</scope>
    <source>
        <strain evidence="3">cv. DH0086</strain>
    </source>
</reference>
<feature type="region of interest" description="Disordered" evidence="1">
    <location>
        <begin position="45"/>
        <end position="72"/>
    </location>
</feature>
<dbReference type="AlphaFoldDB" id="A0A5P1EF27"/>
<accession>A0A5P1EF27</accession>
<dbReference type="Gramene" id="ONK62660">
    <property type="protein sequence ID" value="ONK62660"/>
    <property type="gene ID" value="A4U43_C07F6540"/>
</dbReference>
<feature type="compositionally biased region" description="Basic and acidic residues" evidence="1">
    <location>
        <begin position="58"/>
        <end position="70"/>
    </location>
</feature>
<gene>
    <name evidence="2" type="ORF">A4U43_C07F6540</name>
</gene>
<dbReference type="Proteomes" id="UP000243459">
    <property type="component" value="Chromosome 7"/>
</dbReference>
<protein>
    <submittedName>
        <fullName evidence="2">Uncharacterized protein</fullName>
    </submittedName>
</protein>
<dbReference type="EMBL" id="CM007387">
    <property type="protein sequence ID" value="ONK62660.1"/>
    <property type="molecule type" value="Genomic_DNA"/>
</dbReference>
<proteinExistence type="predicted"/>